<protein>
    <submittedName>
        <fullName evidence="1">Uncharacterized protein</fullName>
    </submittedName>
</protein>
<reference evidence="1" key="1">
    <citation type="submission" date="2018-02" db="EMBL/GenBank/DDBJ databases">
        <title>Rhizophora mucronata_Transcriptome.</title>
        <authorList>
            <person name="Meera S.P."/>
            <person name="Sreeshan A."/>
            <person name="Augustine A."/>
        </authorList>
    </citation>
    <scope>NUCLEOTIDE SEQUENCE</scope>
    <source>
        <tissue evidence="1">Leaf</tissue>
    </source>
</reference>
<name>A0A2P2NZE4_RHIMU</name>
<organism evidence="1">
    <name type="scientific">Rhizophora mucronata</name>
    <name type="common">Asiatic mangrove</name>
    <dbReference type="NCBI Taxonomy" id="61149"/>
    <lineage>
        <taxon>Eukaryota</taxon>
        <taxon>Viridiplantae</taxon>
        <taxon>Streptophyta</taxon>
        <taxon>Embryophyta</taxon>
        <taxon>Tracheophyta</taxon>
        <taxon>Spermatophyta</taxon>
        <taxon>Magnoliopsida</taxon>
        <taxon>eudicotyledons</taxon>
        <taxon>Gunneridae</taxon>
        <taxon>Pentapetalae</taxon>
        <taxon>rosids</taxon>
        <taxon>fabids</taxon>
        <taxon>Malpighiales</taxon>
        <taxon>Rhizophoraceae</taxon>
        <taxon>Rhizophora</taxon>
    </lineage>
</organism>
<dbReference type="EMBL" id="GGEC01067267">
    <property type="protein sequence ID" value="MBX47751.1"/>
    <property type="molecule type" value="Transcribed_RNA"/>
</dbReference>
<sequence length="36" mass="4149">MLAQQHLSLLIILPHKVRVILTYSHSYMKSAIRISS</sequence>
<accession>A0A2P2NZE4</accession>
<evidence type="ECO:0000313" key="1">
    <source>
        <dbReference type="EMBL" id="MBX47751.1"/>
    </source>
</evidence>
<proteinExistence type="predicted"/>
<dbReference type="AlphaFoldDB" id="A0A2P2NZE4"/>